<dbReference type="PaxDb" id="6945-B7PQ83"/>
<reference evidence="1 3" key="1">
    <citation type="submission" date="2008-03" db="EMBL/GenBank/DDBJ databases">
        <title>Annotation of Ixodes scapularis.</title>
        <authorList>
            <consortium name="Ixodes scapularis Genome Project Consortium"/>
            <person name="Caler E."/>
            <person name="Hannick L.I."/>
            <person name="Bidwell S."/>
            <person name="Joardar V."/>
            <person name="Thiagarajan M."/>
            <person name="Amedeo P."/>
            <person name="Galinsky K.J."/>
            <person name="Schobel S."/>
            <person name="Inman J."/>
            <person name="Hostetler J."/>
            <person name="Miller J."/>
            <person name="Hammond M."/>
            <person name="Megy K."/>
            <person name="Lawson D."/>
            <person name="Kodira C."/>
            <person name="Sutton G."/>
            <person name="Meyer J."/>
            <person name="Hill C.A."/>
            <person name="Birren B."/>
            <person name="Nene V."/>
            <person name="Collins F."/>
            <person name="Alarcon-Chaidez F."/>
            <person name="Wikel S."/>
            <person name="Strausberg R."/>
        </authorList>
    </citation>
    <scope>NUCLEOTIDE SEQUENCE [LARGE SCALE GENOMIC DNA]</scope>
    <source>
        <strain evidence="3">Wikel</strain>
        <strain evidence="1">Wikel colony</strain>
    </source>
</reference>
<dbReference type="AlphaFoldDB" id="B7PQ83"/>
<sequence>MILAVAITAALGFKNSADVDPSLIAPGLRNFYLRTRPSTTLSDSKSTVKLTEKEEWAAEKQPESIKNAAACPEVYEYSSRPGISNYPQHVYRIARRGNQ</sequence>
<dbReference type="EMBL" id="DS763375">
    <property type="protein sequence ID" value="EEC08755.1"/>
    <property type="molecule type" value="Genomic_DNA"/>
</dbReference>
<evidence type="ECO:0000313" key="1">
    <source>
        <dbReference type="EMBL" id="EEC08755.1"/>
    </source>
</evidence>
<dbReference type="OrthoDB" id="6504109at2759"/>
<organism>
    <name type="scientific">Ixodes scapularis</name>
    <name type="common">Black-legged tick</name>
    <name type="synonym">Deer tick</name>
    <dbReference type="NCBI Taxonomy" id="6945"/>
    <lineage>
        <taxon>Eukaryota</taxon>
        <taxon>Metazoa</taxon>
        <taxon>Ecdysozoa</taxon>
        <taxon>Arthropoda</taxon>
        <taxon>Chelicerata</taxon>
        <taxon>Arachnida</taxon>
        <taxon>Acari</taxon>
        <taxon>Parasitiformes</taxon>
        <taxon>Ixodida</taxon>
        <taxon>Ixodoidea</taxon>
        <taxon>Ixodidae</taxon>
        <taxon>Ixodinae</taxon>
        <taxon>Ixodes</taxon>
    </lineage>
</organism>
<dbReference type="EnsemblMetazoa" id="ISCW006725-RA">
    <property type="protein sequence ID" value="ISCW006725-PA"/>
    <property type="gene ID" value="ISCW006725"/>
</dbReference>
<dbReference type="EMBL" id="ABJB010994236">
    <property type="status" value="NOT_ANNOTATED_CDS"/>
    <property type="molecule type" value="Genomic_DNA"/>
</dbReference>
<dbReference type="Proteomes" id="UP000001555">
    <property type="component" value="Unassembled WGS sequence"/>
</dbReference>
<evidence type="ECO:0000313" key="3">
    <source>
        <dbReference type="Proteomes" id="UP000001555"/>
    </source>
</evidence>
<dbReference type="HOGENOM" id="CLU_2322915_0_0_1"/>
<dbReference type="EMBL" id="ABJB010296848">
    <property type="status" value="NOT_ANNOTATED_CDS"/>
    <property type="molecule type" value="Genomic_DNA"/>
</dbReference>
<dbReference type="EMBL" id="ABJB010420294">
    <property type="status" value="NOT_ANNOTATED_CDS"/>
    <property type="molecule type" value="Genomic_DNA"/>
</dbReference>
<dbReference type="EMBL" id="ABJB010606064">
    <property type="status" value="NOT_ANNOTATED_CDS"/>
    <property type="molecule type" value="Genomic_DNA"/>
</dbReference>
<dbReference type="VEuPathDB" id="VectorBase:ISCP_023980"/>
<dbReference type="VEuPathDB" id="VectorBase:ISCW006725"/>
<reference evidence="2" key="2">
    <citation type="submission" date="2020-05" db="UniProtKB">
        <authorList>
            <consortium name="EnsemblMetazoa"/>
        </authorList>
    </citation>
    <scope>IDENTIFICATION</scope>
    <source>
        <strain evidence="2">wikel</strain>
    </source>
</reference>
<dbReference type="VEuPathDB" id="VectorBase:ISCI006725"/>
<proteinExistence type="predicted"/>
<name>B7PQ83_IXOSC</name>
<dbReference type="InParanoid" id="B7PQ83"/>
<evidence type="ECO:0000313" key="2">
    <source>
        <dbReference type="EnsemblMetazoa" id="ISCW006725-PA"/>
    </source>
</evidence>
<accession>B7PQ83</accession>
<keyword evidence="3" id="KW-1185">Reference proteome</keyword>
<protein>
    <submittedName>
        <fullName evidence="1 2">Uncharacterized protein</fullName>
    </submittedName>
</protein>
<gene>
    <name evidence="1" type="ORF">IscW_ISCW006725</name>
</gene>
<dbReference type="EMBL" id="ABJB010060962">
    <property type="status" value="NOT_ANNOTATED_CDS"/>
    <property type="molecule type" value="Genomic_DNA"/>
</dbReference>
<dbReference type="EMBL" id="ABJB010008434">
    <property type="status" value="NOT_ANNOTATED_CDS"/>
    <property type="molecule type" value="Genomic_DNA"/>
</dbReference>